<dbReference type="HAMAP" id="MF_02207">
    <property type="entry name" value="MreB"/>
    <property type="match status" value="1"/>
</dbReference>
<dbReference type="NCBIfam" id="NF010539">
    <property type="entry name" value="PRK13927.1"/>
    <property type="match status" value="1"/>
</dbReference>
<proteinExistence type="inferred from homology"/>
<evidence type="ECO:0000313" key="7">
    <source>
        <dbReference type="EMBL" id="PIR43101.1"/>
    </source>
</evidence>
<evidence type="ECO:0000256" key="5">
    <source>
        <dbReference type="ARBA" id="ARBA00023458"/>
    </source>
</evidence>
<dbReference type="SUPFAM" id="SSF53067">
    <property type="entry name" value="Actin-like ATPase domain"/>
    <property type="match status" value="2"/>
</dbReference>
<dbReference type="GO" id="GO:0008360">
    <property type="term" value="P:regulation of cell shape"/>
    <property type="evidence" value="ECO:0007669"/>
    <property type="project" value="UniProtKB-UniRule"/>
</dbReference>
<dbReference type="Pfam" id="PF06723">
    <property type="entry name" value="MreB_Mbl"/>
    <property type="match status" value="1"/>
</dbReference>
<reference evidence="7 8" key="1">
    <citation type="submission" date="2017-09" db="EMBL/GenBank/DDBJ databases">
        <title>Depth-based differentiation of microbial function through sediment-hosted aquifers and enrichment of novel symbionts in the deep terrestrial subsurface.</title>
        <authorList>
            <person name="Probst A.J."/>
            <person name="Ladd B."/>
            <person name="Jarett J.K."/>
            <person name="Geller-Mcgrath D.E."/>
            <person name="Sieber C.M."/>
            <person name="Emerson J.B."/>
            <person name="Anantharaman K."/>
            <person name="Thomas B.C."/>
            <person name="Malmstrom R."/>
            <person name="Stieglmeier M."/>
            <person name="Klingl A."/>
            <person name="Woyke T."/>
            <person name="Ryan C.M."/>
            <person name="Banfield J.F."/>
        </authorList>
    </citation>
    <scope>NUCLEOTIDE SEQUENCE [LARGE SCALE GENOMIC DNA]</scope>
    <source>
        <strain evidence="7">CG10_big_fil_rev_8_21_14_0_10_32_10</strain>
    </source>
</reference>
<feature type="binding site" evidence="6">
    <location>
        <begin position="167"/>
        <end position="169"/>
    </location>
    <ligand>
        <name>ATP</name>
        <dbReference type="ChEBI" id="CHEBI:30616"/>
    </ligand>
</feature>
<dbReference type="EMBL" id="PCXU01000038">
    <property type="protein sequence ID" value="PIR43101.1"/>
    <property type="molecule type" value="Genomic_DNA"/>
</dbReference>
<dbReference type="GO" id="GO:0005737">
    <property type="term" value="C:cytoplasm"/>
    <property type="evidence" value="ECO:0007669"/>
    <property type="project" value="UniProtKB-SubCell"/>
</dbReference>
<evidence type="ECO:0000256" key="4">
    <source>
        <dbReference type="ARBA" id="ARBA00022960"/>
    </source>
</evidence>
<dbReference type="InterPro" id="IPR056546">
    <property type="entry name" value="MreB_MamK-like"/>
</dbReference>
<feature type="binding site" evidence="6">
    <location>
        <begin position="326"/>
        <end position="329"/>
    </location>
    <ligand>
        <name>ATP</name>
        <dbReference type="ChEBI" id="CHEBI:30616"/>
    </ligand>
</feature>
<accession>A0A2H0R9A2</accession>
<dbReference type="InterPro" id="IPR043129">
    <property type="entry name" value="ATPase_NBD"/>
</dbReference>
<dbReference type="PANTHER" id="PTHR42749">
    <property type="entry name" value="CELL SHAPE-DETERMINING PROTEIN MREB"/>
    <property type="match status" value="1"/>
</dbReference>
<dbReference type="Gene3D" id="3.30.420.40">
    <property type="match status" value="3"/>
</dbReference>
<comment type="subunit">
    <text evidence="6">Forms polymers.</text>
</comment>
<dbReference type="GO" id="GO:0005524">
    <property type="term" value="F:ATP binding"/>
    <property type="evidence" value="ECO:0007669"/>
    <property type="project" value="UniProtKB-KW"/>
</dbReference>
<comment type="caution">
    <text evidence="6">Lacks conserved residue(s) required for the propagation of feature annotation.</text>
</comment>
<evidence type="ECO:0000256" key="2">
    <source>
        <dbReference type="ARBA" id="ARBA00022741"/>
    </source>
</evidence>
<evidence type="ECO:0000256" key="6">
    <source>
        <dbReference type="HAMAP-Rule" id="MF_02207"/>
    </source>
</evidence>
<gene>
    <name evidence="6" type="primary">mreB</name>
    <name evidence="7" type="ORF">COV24_04415</name>
</gene>
<comment type="function">
    <text evidence="6">Forms membrane-associated dynamic filaments that are essential for cell shape determination. Acts by regulating cell wall synthesis and cell elongation, and thus cell shape. A feedback loop between cell geometry and MreB localization may maintain elongated cell shape by targeting cell wall growth to regions of negative cell wall curvature.</text>
</comment>
<dbReference type="PANTHER" id="PTHR42749:SF1">
    <property type="entry name" value="CELL SHAPE-DETERMINING PROTEIN MREB"/>
    <property type="match status" value="1"/>
</dbReference>
<dbReference type="CDD" id="cd10225">
    <property type="entry name" value="ASKHA_NBD_MreB-like"/>
    <property type="match status" value="1"/>
</dbReference>
<comment type="subcellular location">
    <subcellularLocation>
        <location evidence="6">Cytoplasm</location>
    </subcellularLocation>
    <text evidence="6">Membrane-associated.</text>
</comment>
<feature type="binding site" evidence="6">
    <location>
        <begin position="19"/>
        <end position="21"/>
    </location>
    <ligand>
        <name>ATP</name>
        <dbReference type="ChEBI" id="CHEBI:30616"/>
    </ligand>
</feature>
<dbReference type="GO" id="GO:0000902">
    <property type="term" value="P:cell morphogenesis"/>
    <property type="evidence" value="ECO:0007669"/>
    <property type="project" value="InterPro"/>
</dbReference>
<comment type="similarity">
    <text evidence="5 6">Belongs to the FtsA/MreB family.</text>
</comment>
<keyword evidence="3 6" id="KW-0067">ATP-binding</keyword>
<dbReference type="AlphaFoldDB" id="A0A2H0R9A2"/>
<keyword evidence="2 6" id="KW-0547">Nucleotide-binding</keyword>
<evidence type="ECO:0000313" key="8">
    <source>
        <dbReference type="Proteomes" id="UP000230214"/>
    </source>
</evidence>
<keyword evidence="4 6" id="KW-0133">Cell shape</keyword>
<sequence length="374" mass="40517">MINYILGLFSYDIGIDLGTANTLIGVKGKGIVINEPSVVAFNKTTKQILAVGDEAKRMVGKTPANIVAVRPLKDGVISDLDAAEKMLKYFIQNIHKTSGGIPKIPRPRAVIGVPSGITEVEQRAVIRAAQKAGVRKVYLIEEPMAAAIGCGLKIDSPEGNMIIDIGGGTTEIAVISLGGIVINKSLRVGGDKMDEAIVNYVKNRFNVLLGERRAEEAKILVGDVYDNSLFDNNTVEKKGRKNKTKEPLAVTKNNEFKLDKKSVYEVRGRNLKTGLPETVRLTKLDMQQALKDCVESIIDSVKLALEDTPPELISDVLQNGIYLAGGGALLKSLDKLIASRTGIPVHIKEDPELMVVKGTLDLLDNMDLLDMVHV</sequence>
<dbReference type="PRINTS" id="PR01652">
    <property type="entry name" value="SHAPEPROTEIN"/>
</dbReference>
<dbReference type="InterPro" id="IPR004753">
    <property type="entry name" value="MreB"/>
</dbReference>
<keyword evidence="1 6" id="KW-0963">Cytoplasm</keyword>
<organism evidence="7 8">
    <name type="scientific">candidate division WWE3 bacterium CG10_big_fil_rev_8_21_14_0_10_32_10</name>
    <dbReference type="NCBI Taxonomy" id="1975090"/>
    <lineage>
        <taxon>Bacteria</taxon>
        <taxon>Katanobacteria</taxon>
    </lineage>
</organism>
<evidence type="ECO:0000256" key="1">
    <source>
        <dbReference type="ARBA" id="ARBA00022490"/>
    </source>
</evidence>
<protein>
    <recommendedName>
        <fullName evidence="6">Cell shape-determining protein MreB</fullName>
    </recommendedName>
</protein>
<dbReference type="Proteomes" id="UP000230214">
    <property type="component" value="Unassembled WGS sequence"/>
</dbReference>
<evidence type="ECO:0000256" key="3">
    <source>
        <dbReference type="ARBA" id="ARBA00022840"/>
    </source>
</evidence>
<name>A0A2H0R9A2_UNCKA</name>
<comment type="caution">
    <text evidence="7">The sequence shown here is derived from an EMBL/GenBank/DDBJ whole genome shotgun (WGS) entry which is preliminary data.</text>
</comment>